<dbReference type="Proteomes" id="UP000316639">
    <property type="component" value="Unassembled WGS sequence"/>
</dbReference>
<feature type="domain" description="HTH crp-type" evidence="5">
    <location>
        <begin position="140"/>
        <end position="213"/>
    </location>
</feature>
<dbReference type="PRINTS" id="PR00034">
    <property type="entry name" value="HTHCRP"/>
</dbReference>
<dbReference type="InterPro" id="IPR014710">
    <property type="entry name" value="RmlC-like_jellyroll"/>
</dbReference>
<keyword evidence="1" id="KW-0805">Transcription regulation</keyword>
<dbReference type="GO" id="GO:0003700">
    <property type="term" value="F:DNA-binding transcription factor activity"/>
    <property type="evidence" value="ECO:0007669"/>
    <property type="project" value="TreeGrafter"/>
</dbReference>
<evidence type="ECO:0000313" key="7">
    <source>
        <dbReference type="Proteomes" id="UP000316639"/>
    </source>
</evidence>
<dbReference type="CDD" id="cd00038">
    <property type="entry name" value="CAP_ED"/>
    <property type="match status" value="1"/>
</dbReference>
<name>A0A563ERS5_9PSEU</name>
<feature type="domain" description="Cyclic nucleotide-binding" evidence="4">
    <location>
        <begin position="7"/>
        <end position="102"/>
    </location>
</feature>
<dbReference type="EMBL" id="VOBR01000013">
    <property type="protein sequence ID" value="TWP50238.1"/>
    <property type="molecule type" value="Genomic_DNA"/>
</dbReference>
<dbReference type="PROSITE" id="PS50042">
    <property type="entry name" value="CNMP_BINDING_3"/>
    <property type="match status" value="1"/>
</dbReference>
<dbReference type="PANTHER" id="PTHR24567">
    <property type="entry name" value="CRP FAMILY TRANSCRIPTIONAL REGULATORY PROTEIN"/>
    <property type="match status" value="1"/>
</dbReference>
<dbReference type="Gene3D" id="2.60.120.10">
    <property type="entry name" value="Jelly Rolls"/>
    <property type="match status" value="1"/>
</dbReference>
<evidence type="ECO:0000256" key="1">
    <source>
        <dbReference type="ARBA" id="ARBA00023015"/>
    </source>
</evidence>
<evidence type="ECO:0000256" key="2">
    <source>
        <dbReference type="ARBA" id="ARBA00023125"/>
    </source>
</evidence>
<reference evidence="6 7" key="1">
    <citation type="submission" date="2019-07" db="EMBL/GenBank/DDBJ databases">
        <title>Lentzea xizangensis sp. nov., isolated from Qinghai-Tibetan Plateau Soils.</title>
        <authorList>
            <person name="Huang J."/>
        </authorList>
    </citation>
    <scope>NUCLEOTIDE SEQUENCE [LARGE SCALE GENOMIC DNA]</scope>
    <source>
        <strain evidence="6 7">FXJ1.1311</strain>
    </source>
</reference>
<sequence>MGGGDTFWGLLGPADRASMLAAGAMVEFPADAVICHQGDPTQNIMVVFSGRVRVSVVLVSGVEVVQAVRGRGEILGEMAAVDGRPRTATLRALDPVRGLMISGIRLASLCQTRPGIAWAMLHVVVARSRAVGSRQELRAGPPLHRVAAALLDVASQESAGASRDLIATVPLTQRELAGIVGISRETLVRVLKVLRDRGIIHTQRNRITILREDELRLL</sequence>
<dbReference type="PROSITE" id="PS51063">
    <property type="entry name" value="HTH_CRP_2"/>
    <property type="match status" value="1"/>
</dbReference>
<evidence type="ECO:0000313" key="6">
    <source>
        <dbReference type="EMBL" id="TWP50238.1"/>
    </source>
</evidence>
<dbReference type="SMART" id="SM00419">
    <property type="entry name" value="HTH_CRP"/>
    <property type="match status" value="1"/>
</dbReference>
<dbReference type="InterPro" id="IPR012318">
    <property type="entry name" value="HTH_CRP"/>
</dbReference>
<comment type="caution">
    <text evidence="6">The sequence shown here is derived from an EMBL/GenBank/DDBJ whole genome shotgun (WGS) entry which is preliminary data.</text>
</comment>
<dbReference type="Pfam" id="PF13545">
    <property type="entry name" value="HTH_Crp_2"/>
    <property type="match status" value="1"/>
</dbReference>
<dbReference type="GO" id="GO:0003677">
    <property type="term" value="F:DNA binding"/>
    <property type="evidence" value="ECO:0007669"/>
    <property type="project" value="UniProtKB-KW"/>
</dbReference>
<dbReference type="RefSeq" id="WP_146353861.1">
    <property type="nucleotide sequence ID" value="NZ_VOBR01000013.1"/>
</dbReference>
<organism evidence="6 7">
    <name type="scientific">Lentzea tibetensis</name>
    <dbReference type="NCBI Taxonomy" id="2591470"/>
    <lineage>
        <taxon>Bacteria</taxon>
        <taxon>Bacillati</taxon>
        <taxon>Actinomycetota</taxon>
        <taxon>Actinomycetes</taxon>
        <taxon>Pseudonocardiales</taxon>
        <taxon>Pseudonocardiaceae</taxon>
        <taxon>Lentzea</taxon>
    </lineage>
</organism>
<dbReference type="Pfam" id="PF00027">
    <property type="entry name" value="cNMP_binding"/>
    <property type="match status" value="1"/>
</dbReference>
<keyword evidence="2" id="KW-0238">DNA-binding</keyword>
<dbReference type="PANTHER" id="PTHR24567:SF74">
    <property type="entry name" value="HTH-TYPE TRANSCRIPTIONAL REGULATOR ARCR"/>
    <property type="match status" value="1"/>
</dbReference>
<keyword evidence="3" id="KW-0804">Transcription</keyword>
<evidence type="ECO:0000259" key="4">
    <source>
        <dbReference type="PROSITE" id="PS50042"/>
    </source>
</evidence>
<dbReference type="AlphaFoldDB" id="A0A563ERS5"/>
<dbReference type="SUPFAM" id="SSF51206">
    <property type="entry name" value="cAMP-binding domain-like"/>
    <property type="match status" value="1"/>
</dbReference>
<protein>
    <submittedName>
        <fullName evidence="6">Crp/Fnr family transcriptional regulator</fullName>
    </submittedName>
</protein>
<dbReference type="SUPFAM" id="SSF46785">
    <property type="entry name" value="Winged helix' DNA-binding domain"/>
    <property type="match status" value="1"/>
</dbReference>
<dbReference type="InterPro" id="IPR000595">
    <property type="entry name" value="cNMP-bd_dom"/>
</dbReference>
<dbReference type="OrthoDB" id="41390at2"/>
<dbReference type="InterPro" id="IPR050397">
    <property type="entry name" value="Env_Response_Regulators"/>
</dbReference>
<dbReference type="InterPro" id="IPR036390">
    <property type="entry name" value="WH_DNA-bd_sf"/>
</dbReference>
<keyword evidence="7" id="KW-1185">Reference proteome</keyword>
<dbReference type="SMART" id="SM00100">
    <property type="entry name" value="cNMP"/>
    <property type="match status" value="1"/>
</dbReference>
<dbReference type="InterPro" id="IPR018490">
    <property type="entry name" value="cNMP-bd_dom_sf"/>
</dbReference>
<accession>A0A563ERS5</accession>
<evidence type="ECO:0000259" key="5">
    <source>
        <dbReference type="PROSITE" id="PS51063"/>
    </source>
</evidence>
<proteinExistence type="predicted"/>
<dbReference type="GO" id="GO:0005829">
    <property type="term" value="C:cytosol"/>
    <property type="evidence" value="ECO:0007669"/>
    <property type="project" value="TreeGrafter"/>
</dbReference>
<gene>
    <name evidence="6" type="ORF">FKR81_21260</name>
</gene>
<evidence type="ECO:0000256" key="3">
    <source>
        <dbReference type="ARBA" id="ARBA00023163"/>
    </source>
</evidence>